<name>A0A480AP69_9BURK</name>
<dbReference type="AlphaFoldDB" id="A0A480AP69"/>
<sequence length="255" mass="28109">MSSPPKRLRRSPPGGRPQRPGRAGSAAAAWLAALALTGCGGPPASTSYFPLEAGKRWVYEQVTEWENNTVEREPLVLSALGSDQLESGSAWRRRSDSGIDYWLRADDSGIYRVASKTDLQEAPEPDKAPRFVLKMPLAVGTSWQAPTTTYLLRRNADFPPEIRHTHKPVPMTYRIEALGDKLTTRAGSFSDCIRVQGTAVMKLFADPVVGFKDMPLTTTEWYCKGVGLVKLERTEPANSTFLAGGKTTLELLEWN</sequence>
<dbReference type="EMBL" id="BJCL01000005">
    <property type="protein sequence ID" value="GCL63213.1"/>
    <property type="molecule type" value="Genomic_DNA"/>
</dbReference>
<protein>
    <submittedName>
        <fullName evidence="2">Uncharacterized protein</fullName>
    </submittedName>
</protein>
<feature type="compositionally biased region" description="Low complexity" evidence="1">
    <location>
        <begin position="11"/>
        <end position="24"/>
    </location>
</feature>
<evidence type="ECO:0000256" key="1">
    <source>
        <dbReference type="SAM" id="MobiDB-lite"/>
    </source>
</evidence>
<keyword evidence="3" id="KW-1185">Reference proteome</keyword>
<dbReference type="Gene3D" id="2.40.360.20">
    <property type="match status" value="1"/>
</dbReference>
<comment type="caution">
    <text evidence="2">The sequence shown here is derived from an EMBL/GenBank/DDBJ whole genome shotgun (WGS) entry which is preliminary data.</text>
</comment>
<feature type="region of interest" description="Disordered" evidence="1">
    <location>
        <begin position="1"/>
        <end position="24"/>
    </location>
</feature>
<dbReference type="Proteomes" id="UP000301751">
    <property type="component" value="Unassembled WGS sequence"/>
</dbReference>
<accession>A0A480AP69</accession>
<proteinExistence type="predicted"/>
<organism evidence="2 3">
    <name type="scientific">Pseudaquabacterium pictum</name>
    <dbReference type="NCBI Taxonomy" id="2315236"/>
    <lineage>
        <taxon>Bacteria</taxon>
        <taxon>Pseudomonadati</taxon>
        <taxon>Pseudomonadota</taxon>
        <taxon>Betaproteobacteria</taxon>
        <taxon>Burkholderiales</taxon>
        <taxon>Sphaerotilaceae</taxon>
        <taxon>Pseudaquabacterium</taxon>
    </lineage>
</organism>
<evidence type="ECO:0000313" key="3">
    <source>
        <dbReference type="Proteomes" id="UP000301751"/>
    </source>
</evidence>
<reference evidence="3" key="1">
    <citation type="submission" date="2019-03" db="EMBL/GenBank/DDBJ databases">
        <title>Aquabacterium pictum sp.nov., the first bacteriochlorophyll a-containing freshwater bacterium in the genus Aquabacterium of the class Betaproteobacteria.</title>
        <authorList>
            <person name="Hirose S."/>
            <person name="Tank M."/>
            <person name="Hara E."/>
            <person name="Tamaki H."/>
            <person name="Takaichi S."/>
            <person name="Haruta S."/>
            <person name="Hanada S."/>
        </authorList>
    </citation>
    <scope>NUCLEOTIDE SEQUENCE [LARGE SCALE GENOMIC DNA]</scope>
    <source>
        <strain evidence="3">W35</strain>
    </source>
</reference>
<gene>
    <name evidence="2" type="ORF">AQPW35_22940</name>
</gene>
<evidence type="ECO:0000313" key="2">
    <source>
        <dbReference type="EMBL" id="GCL63213.1"/>
    </source>
</evidence>
<feature type="compositionally biased region" description="Basic residues" evidence="1">
    <location>
        <begin position="1"/>
        <end position="10"/>
    </location>
</feature>